<protein>
    <submittedName>
        <fullName evidence="6">DoxX family protein</fullName>
    </submittedName>
</protein>
<reference evidence="6" key="1">
    <citation type="submission" date="2023-03" db="EMBL/GenBank/DDBJ databases">
        <title>Andean soil-derived lignocellulolytic bacterial consortium as a source of novel taxa and putative plastic-active enzymes.</title>
        <authorList>
            <person name="Diaz-Garcia L."/>
            <person name="Chuvochina M."/>
            <person name="Feuerriegel G."/>
            <person name="Bunk B."/>
            <person name="Sproer C."/>
            <person name="Streit W.R."/>
            <person name="Rodriguez L.M."/>
            <person name="Overmann J."/>
            <person name="Jimenez D.J."/>
        </authorList>
    </citation>
    <scope>NUCLEOTIDE SEQUENCE</scope>
    <source>
        <strain evidence="6">MAG 2441</strain>
    </source>
</reference>
<feature type="transmembrane region" description="Helical" evidence="5">
    <location>
        <begin position="83"/>
        <end position="107"/>
    </location>
</feature>
<feature type="transmembrane region" description="Helical" evidence="5">
    <location>
        <begin position="114"/>
        <end position="140"/>
    </location>
</feature>
<dbReference type="EMBL" id="CP119317">
    <property type="protein sequence ID" value="WEK54874.1"/>
    <property type="molecule type" value="Genomic_DNA"/>
</dbReference>
<evidence type="ECO:0000256" key="1">
    <source>
        <dbReference type="ARBA" id="ARBA00004141"/>
    </source>
</evidence>
<gene>
    <name evidence="6" type="ORF">P0Y55_01990</name>
</gene>
<dbReference type="PANTHER" id="PTHR39157:SF1">
    <property type="entry name" value="DOXX FAMILY PROTEIN"/>
    <property type="match status" value="1"/>
</dbReference>
<keyword evidence="3 5" id="KW-1133">Transmembrane helix</keyword>
<dbReference type="Pfam" id="PF07681">
    <property type="entry name" value="DoxX"/>
    <property type="match status" value="1"/>
</dbReference>
<proteinExistence type="predicted"/>
<evidence type="ECO:0000256" key="5">
    <source>
        <dbReference type="SAM" id="Phobius"/>
    </source>
</evidence>
<keyword evidence="2 5" id="KW-0812">Transmembrane</keyword>
<name>A0AA95EXZ3_9BACL</name>
<evidence type="ECO:0000256" key="4">
    <source>
        <dbReference type="ARBA" id="ARBA00023136"/>
    </source>
</evidence>
<accession>A0AA95EXZ3</accession>
<comment type="subcellular location">
    <subcellularLocation>
        <location evidence="1">Membrane</location>
        <topology evidence="1">Multi-pass membrane protein</topology>
    </subcellularLocation>
</comment>
<dbReference type="InterPro" id="IPR032808">
    <property type="entry name" value="DoxX"/>
</dbReference>
<dbReference type="Proteomes" id="UP001178662">
    <property type="component" value="Chromosome"/>
</dbReference>
<dbReference type="PANTHER" id="PTHR39157">
    <property type="entry name" value="INTEGRAL MEMBRANE PROTEIN-RELATED"/>
    <property type="match status" value="1"/>
</dbReference>
<keyword evidence="4 5" id="KW-0472">Membrane</keyword>
<evidence type="ECO:0000256" key="2">
    <source>
        <dbReference type="ARBA" id="ARBA00022692"/>
    </source>
</evidence>
<dbReference type="GO" id="GO:0016020">
    <property type="term" value="C:membrane"/>
    <property type="evidence" value="ECO:0007669"/>
    <property type="project" value="UniProtKB-SubCell"/>
</dbReference>
<sequence length="169" mass="18944">MLAKFVRENKWVAVVLTVLRVYIGWEWLHHGWDKLKGGFDATGYLTNAVNNPVLDKATGEQIYPTYTAFIEHFALPNAKLFNFVIPLGEFLVGLGLILGGLTVVAALGGLLMNFMFLFAGTISTNPWFVLFGFIFVYAGYNTGRFGLDYYLLPLIRKGWKKVVKREAAA</sequence>
<evidence type="ECO:0000313" key="7">
    <source>
        <dbReference type="Proteomes" id="UP001178662"/>
    </source>
</evidence>
<dbReference type="AlphaFoldDB" id="A0AA95EXZ3"/>
<evidence type="ECO:0000313" key="6">
    <source>
        <dbReference type="EMBL" id="WEK54874.1"/>
    </source>
</evidence>
<organism evidence="6 7">
    <name type="scientific">Candidatus Cohnella colombiensis</name>
    <dbReference type="NCBI Taxonomy" id="3121368"/>
    <lineage>
        <taxon>Bacteria</taxon>
        <taxon>Bacillati</taxon>
        <taxon>Bacillota</taxon>
        <taxon>Bacilli</taxon>
        <taxon>Bacillales</taxon>
        <taxon>Paenibacillaceae</taxon>
        <taxon>Cohnella</taxon>
    </lineage>
</organism>
<evidence type="ECO:0000256" key="3">
    <source>
        <dbReference type="ARBA" id="ARBA00022989"/>
    </source>
</evidence>
<keyword evidence="7" id="KW-1185">Reference proteome</keyword>